<reference evidence="2 3" key="1">
    <citation type="journal article" date="2006" name="Nature">
        <title>Global trends of whole-genome duplications revealed by the ciliate Paramecium tetraurelia.</title>
        <authorList>
            <consortium name="Genoscope"/>
            <person name="Aury J.-M."/>
            <person name="Jaillon O."/>
            <person name="Duret L."/>
            <person name="Noel B."/>
            <person name="Jubin C."/>
            <person name="Porcel B.M."/>
            <person name="Segurens B."/>
            <person name="Daubin V."/>
            <person name="Anthouard V."/>
            <person name="Aiach N."/>
            <person name="Arnaiz O."/>
            <person name="Billaut A."/>
            <person name="Beisson J."/>
            <person name="Blanc I."/>
            <person name="Bouhouche K."/>
            <person name="Camara F."/>
            <person name="Duharcourt S."/>
            <person name="Guigo R."/>
            <person name="Gogendeau D."/>
            <person name="Katinka M."/>
            <person name="Keller A.-M."/>
            <person name="Kissmehl R."/>
            <person name="Klotz C."/>
            <person name="Koll F."/>
            <person name="Le Moue A."/>
            <person name="Lepere C."/>
            <person name="Malinsky S."/>
            <person name="Nowacki M."/>
            <person name="Nowak J.K."/>
            <person name="Plattner H."/>
            <person name="Poulain J."/>
            <person name="Ruiz F."/>
            <person name="Serrano V."/>
            <person name="Zagulski M."/>
            <person name="Dessen P."/>
            <person name="Betermier M."/>
            <person name="Weissenbach J."/>
            <person name="Scarpelli C."/>
            <person name="Schachter V."/>
            <person name="Sperling L."/>
            <person name="Meyer E."/>
            <person name="Cohen J."/>
            <person name="Wincker P."/>
        </authorList>
    </citation>
    <scope>NUCLEOTIDE SEQUENCE [LARGE SCALE GENOMIC DNA]</scope>
    <source>
        <strain evidence="2 3">Stock d4-2</strain>
    </source>
</reference>
<proteinExistence type="predicted"/>
<dbReference type="RefSeq" id="XP_001426317.1">
    <property type="nucleotide sequence ID" value="XM_001426280.1"/>
</dbReference>
<dbReference type="InParanoid" id="A0BK52"/>
<evidence type="ECO:0000313" key="3">
    <source>
        <dbReference type="Proteomes" id="UP000000600"/>
    </source>
</evidence>
<sequence>MDYLQAKKVDTVITNNTPKKQQENEQNLDESQKQGNIFPNIIQSELDKIVNNSKKMDEKLPSSEYIIHLNESLSIKTLTKHLIEKEENN</sequence>
<dbReference type="Proteomes" id="UP000000600">
    <property type="component" value="Unassembled WGS sequence"/>
</dbReference>
<dbReference type="AlphaFoldDB" id="A0BK52"/>
<evidence type="ECO:0000313" key="2">
    <source>
        <dbReference type="EMBL" id="CAK58919.1"/>
    </source>
</evidence>
<dbReference type="HOGENOM" id="CLU_2459538_0_0_1"/>
<feature type="compositionally biased region" description="Basic and acidic residues" evidence="1">
    <location>
        <begin position="1"/>
        <end position="10"/>
    </location>
</feature>
<keyword evidence="3" id="KW-1185">Reference proteome</keyword>
<protein>
    <submittedName>
        <fullName evidence="2">Uncharacterized protein</fullName>
    </submittedName>
</protein>
<evidence type="ECO:0000256" key="1">
    <source>
        <dbReference type="SAM" id="MobiDB-lite"/>
    </source>
</evidence>
<organism evidence="2 3">
    <name type="scientific">Paramecium tetraurelia</name>
    <dbReference type="NCBI Taxonomy" id="5888"/>
    <lineage>
        <taxon>Eukaryota</taxon>
        <taxon>Sar</taxon>
        <taxon>Alveolata</taxon>
        <taxon>Ciliophora</taxon>
        <taxon>Intramacronucleata</taxon>
        <taxon>Oligohymenophorea</taxon>
        <taxon>Peniculida</taxon>
        <taxon>Parameciidae</taxon>
        <taxon>Paramecium</taxon>
    </lineage>
</organism>
<dbReference type="EMBL" id="CT867999">
    <property type="protein sequence ID" value="CAK58919.1"/>
    <property type="molecule type" value="Genomic_DNA"/>
</dbReference>
<dbReference type="GeneID" id="5012101"/>
<feature type="region of interest" description="Disordered" evidence="1">
    <location>
        <begin position="1"/>
        <end position="36"/>
    </location>
</feature>
<dbReference type="KEGG" id="ptm:GSPATT00029549001"/>
<gene>
    <name evidence="2" type="ORF">GSPATT00029549001</name>
</gene>
<name>A0BK52_PARTE</name>
<accession>A0BK52</accession>